<evidence type="ECO:0000313" key="6">
    <source>
        <dbReference type="EMBL" id="EJX06749.1"/>
    </source>
</evidence>
<dbReference type="PROSITE" id="PS51257">
    <property type="entry name" value="PROKAR_LIPOPROTEIN"/>
    <property type="match status" value="1"/>
</dbReference>
<dbReference type="AlphaFoldDB" id="J9GI11"/>
<dbReference type="InterPro" id="IPR046357">
    <property type="entry name" value="PPIase_dom_sf"/>
</dbReference>
<dbReference type="EC" id="5.2.1.8" evidence="2"/>
<evidence type="ECO:0000256" key="4">
    <source>
        <dbReference type="ARBA" id="ARBA00023235"/>
    </source>
</evidence>
<feature type="domain" description="PPIase FKBP-type" evidence="5">
    <location>
        <begin position="120"/>
        <end position="212"/>
    </location>
</feature>
<dbReference type="PANTHER" id="PTHR43811">
    <property type="entry name" value="FKBP-TYPE PEPTIDYL-PROLYL CIS-TRANS ISOMERASE FKPA"/>
    <property type="match status" value="1"/>
</dbReference>
<gene>
    <name evidence="6" type="ORF">EVA_05153</name>
</gene>
<comment type="catalytic activity">
    <reaction evidence="1">
        <text>[protein]-peptidylproline (omega=180) = [protein]-peptidylproline (omega=0)</text>
        <dbReference type="Rhea" id="RHEA:16237"/>
        <dbReference type="Rhea" id="RHEA-COMP:10747"/>
        <dbReference type="Rhea" id="RHEA-COMP:10748"/>
        <dbReference type="ChEBI" id="CHEBI:83833"/>
        <dbReference type="ChEBI" id="CHEBI:83834"/>
        <dbReference type="EC" id="5.2.1.8"/>
    </reaction>
</comment>
<accession>J9GI11</accession>
<name>J9GI11_9ZZZZ</name>
<evidence type="ECO:0000256" key="2">
    <source>
        <dbReference type="ARBA" id="ARBA00013194"/>
    </source>
</evidence>
<protein>
    <recommendedName>
        <fullName evidence="2">peptidylprolyl isomerase</fullName>
        <ecNumber evidence="2">5.2.1.8</ecNumber>
    </recommendedName>
</protein>
<dbReference type="SUPFAM" id="SSF54534">
    <property type="entry name" value="FKBP-like"/>
    <property type="match status" value="1"/>
</dbReference>
<dbReference type="PANTHER" id="PTHR43811:SF19">
    <property type="entry name" value="39 KDA FK506-BINDING NUCLEAR PROTEIN"/>
    <property type="match status" value="1"/>
</dbReference>
<dbReference type="EMBL" id="AMCI01001073">
    <property type="protein sequence ID" value="EJX06749.1"/>
    <property type="molecule type" value="Genomic_DNA"/>
</dbReference>
<reference evidence="6" key="1">
    <citation type="journal article" date="2012" name="PLoS ONE">
        <title>Gene sets for utilization of primary and secondary nutrition supplies in the distal gut of endangered iberian lynx.</title>
        <authorList>
            <person name="Alcaide M."/>
            <person name="Messina E."/>
            <person name="Richter M."/>
            <person name="Bargiela R."/>
            <person name="Peplies J."/>
            <person name="Huws S.A."/>
            <person name="Newbold C.J."/>
            <person name="Golyshin P.N."/>
            <person name="Simon M.A."/>
            <person name="Lopez G."/>
            <person name="Yakimov M.M."/>
            <person name="Ferrer M."/>
        </authorList>
    </citation>
    <scope>NUCLEOTIDE SEQUENCE</scope>
</reference>
<dbReference type="InterPro" id="IPR001179">
    <property type="entry name" value="PPIase_FKBP_dom"/>
</dbReference>
<dbReference type="PROSITE" id="PS50059">
    <property type="entry name" value="FKBP_PPIASE"/>
    <property type="match status" value="1"/>
</dbReference>
<proteinExistence type="predicted"/>
<comment type="caution">
    <text evidence="6">The sequence shown here is derived from an EMBL/GenBank/DDBJ whole genome shotgun (WGS) entry which is preliminary data.</text>
</comment>
<dbReference type="Gene3D" id="3.10.50.40">
    <property type="match status" value="1"/>
</dbReference>
<keyword evidence="3" id="KW-0697">Rotamase</keyword>
<evidence type="ECO:0000256" key="3">
    <source>
        <dbReference type="ARBA" id="ARBA00023110"/>
    </source>
</evidence>
<keyword evidence="4 6" id="KW-0413">Isomerase</keyword>
<evidence type="ECO:0000256" key="1">
    <source>
        <dbReference type="ARBA" id="ARBA00000971"/>
    </source>
</evidence>
<dbReference type="Pfam" id="PF00254">
    <property type="entry name" value="FKBP_C"/>
    <property type="match status" value="1"/>
</dbReference>
<organism evidence="6">
    <name type="scientific">gut metagenome</name>
    <dbReference type="NCBI Taxonomy" id="749906"/>
    <lineage>
        <taxon>unclassified sequences</taxon>
        <taxon>metagenomes</taxon>
        <taxon>organismal metagenomes</taxon>
    </lineage>
</organism>
<dbReference type="GO" id="GO:0003755">
    <property type="term" value="F:peptidyl-prolyl cis-trans isomerase activity"/>
    <property type="evidence" value="ECO:0007669"/>
    <property type="project" value="UniProtKB-KW"/>
</dbReference>
<evidence type="ECO:0000259" key="5">
    <source>
        <dbReference type="PROSITE" id="PS50059"/>
    </source>
</evidence>
<sequence>MNKSILWLIGCLFSFTFLTVSCSESSEEVDPYANWEERNQHYIDSIASEARANLGNEVGQWKVFISYKLDGVSQGQGGDLGQGGLGPGGNLGQPDLNKVENYIYCKILKKGNGTKNPNLTDEVETHYRGKLISGYQFDSSYSGETLEEDFSTPATFSVGQVLVGWSTALLKMVEGDYWEVYLPYQLAYGKAGTTGIPGYSTLIFDIQLVDILPLTGIEGKSVDAPAVSEVE</sequence>